<keyword evidence="8" id="KW-1071">Ligand-gated ion channel</keyword>
<dbReference type="FunFam" id="2.70.170.10:FF:000028">
    <property type="entry name" value="AcetylCholine Receptor"/>
    <property type="match status" value="1"/>
</dbReference>
<reference evidence="14 15" key="1">
    <citation type="submission" date="2024-11" db="EMBL/GenBank/DDBJ databases">
        <title>Adaptive evolution of stress response genes in parasites aligns with host niche diversity.</title>
        <authorList>
            <person name="Hahn C."/>
            <person name="Resl P."/>
        </authorList>
    </citation>
    <scope>NUCLEOTIDE SEQUENCE [LARGE SCALE GENOMIC DNA]</scope>
    <source>
        <strain evidence="14">EGGRZ-B1_66</strain>
        <tissue evidence="14">Body</tissue>
    </source>
</reference>
<evidence type="ECO:0000256" key="12">
    <source>
        <dbReference type="SAM" id="MobiDB-lite"/>
    </source>
</evidence>
<dbReference type="InterPro" id="IPR006201">
    <property type="entry name" value="Neur_channel"/>
</dbReference>
<keyword evidence="1 11" id="KW-0813">Transport</keyword>
<keyword evidence="2" id="KW-1003">Cell membrane</keyword>
<keyword evidence="3" id="KW-0812">Transmembrane</keyword>
<comment type="similarity">
    <text evidence="11">Belongs to the ligand-gated ion channel (TC 1.A.9) family.</text>
</comment>
<keyword evidence="15" id="KW-1185">Reference proteome</keyword>
<keyword evidence="4" id="KW-0770">Synapse</keyword>
<evidence type="ECO:0000259" key="13">
    <source>
        <dbReference type="Pfam" id="PF02931"/>
    </source>
</evidence>
<sequence>MSEKQLLRKLFDKNRDDAHDPRERPVSDEKEPLVVGLQLDLQQIIDVKWKDYHFAWEPLKYNNVTRLILPHTDVWTPDILLYNSVDQKIDSKLPTNVIASYDGNMTWIPPGIYQSSCEIMISLFPFDTQNCKLKFGIWTYHGQLVDLRFSDCNTTTCAAATSEFSTNGEWTLISESPSFHICQQQTYFNYRIRAGSLGT</sequence>
<dbReference type="InterPro" id="IPR002394">
    <property type="entry name" value="Nicotinic_acetylcholine_rcpt"/>
</dbReference>
<accession>A0ABD2Q6I6</accession>
<evidence type="ECO:0000256" key="3">
    <source>
        <dbReference type="ARBA" id="ARBA00022692"/>
    </source>
</evidence>
<dbReference type="SUPFAM" id="SSF63712">
    <property type="entry name" value="Nicotinic receptor ligand binding domain-like"/>
    <property type="match status" value="1"/>
</dbReference>
<evidence type="ECO:0000256" key="1">
    <source>
        <dbReference type="ARBA" id="ARBA00022448"/>
    </source>
</evidence>
<evidence type="ECO:0000256" key="11">
    <source>
        <dbReference type="RuleBase" id="RU000687"/>
    </source>
</evidence>
<dbReference type="InterPro" id="IPR018000">
    <property type="entry name" value="Neurotransmitter_ion_chnl_CS"/>
</dbReference>
<keyword evidence="7 14" id="KW-0675">Receptor</keyword>
<evidence type="ECO:0000256" key="8">
    <source>
        <dbReference type="ARBA" id="ARBA00023286"/>
    </source>
</evidence>
<feature type="region of interest" description="Disordered" evidence="12">
    <location>
        <begin position="1"/>
        <end position="29"/>
    </location>
</feature>
<evidence type="ECO:0000256" key="2">
    <source>
        <dbReference type="ARBA" id="ARBA00022475"/>
    </source>
</evidence>
<dbReference type="InterPro" id="IPR036734">
    <property type="entry name" value="Neur_chan_lig-bd_sf"/>
</dbReference>
<evidence type="ECO:0000256" key="6">
    <source>
        <dbReference type="ARBA" id="ARBA00023136"/>
    </source>
</evidence>
<proteinExistence type="inferred from homology"/>
<name>A0ABD2Q6I6_9PLAT</name>
<dbReference type="PRINTS" id="PR00254">
    <property type="entry name" value="NICOTINICR"/>
</dbReference>
<dbReference type="GO" id="GO:0097060">
    <property type="term" value="C:synaptic membrane"/>
    <property type="evidence" value="ECO:0007669"/>
    <property type="project" value="UniProtKB-SubCell"/>
</dbReference>
<dbReference type="AlphaFoldDB" id="A0ABD2Q6I6"/>
<keyword evidence="6" id="KW-0472">Membrane</keyword>
<dbReference type="PRINTS" id="PR00252">
    <property type="entry name" value="NRIONCHANNEL"/>
</dbReference>
<organism evidence="14 15">
    <name type="scientific">Cichlidogyrus casuarinus</name>
    <dbReference type="NCBI Taxonomy" id="1844966"/>
    <lineage>
        <taxon>Eukaryota</taxon>
        <taxon>Metazoa</taxon>
        <taxon>Spiralia</taxon>
        <taxon>Lophotrochozoa</taxon>
        <taxon>Platyhelminthes</taxon>
        <taxon>Monogenea</taxon>
        <taxon>Monopisthocotylea</taxon>
        <taxon>Dactylogyridea</taxon>
        <taxon>Ancyrocephalidae</taxon>
        <taxon>Cichlidogyrus</taxon>
    </lineage>
</organism>
<dbReference type="Proteomes" id="UP001626550">
    <property type="component" value="Unassembled WGS sequence"/>
</dbReference>
<evidence type="ECO:0000256" key="5">
    <source>
        <dbReference type="ARBA" id="ARBA00023065"/>
    </source>
</evidence>
<evidence type="ECO:0000256" key="10">
    <source>
        <dbReference type="ARBA" id="ARBA00034099"/>
    </source>
</evidence>
<dbReference type="GO" id="GO:0034220">
    <property type="term" value="P:monoatomic ion transmembrane transport"/>
    <property type="evidence" value="ECO:0007669"/>
    <property type="project" value="UniProtKB-KW"/>
</dbReference>
<feature type="domain" description="Neurotransmitter-gated ion-channel ligand-binding" evidence="13">
    <location>
        <begin position="3"/>
        <end position="180"/>
    </location>
</feature>
<evidence type="ECO:0000313" key="14">
    <source>
        <dbReference type="EMBL" id="KAL3314842.1"/>
    </source>
</evidence>
<dbReference type="PROSITE" id="PS00236">
    <property type="entry name" value="NEUROTR_ION_CHANNEL"/>
    <property type="match status" value="1"/>
</dbReference>
<keyword evidence="9 11" id="KW-0407">Ion channel</keyword>
<dbReference type="InterPro" id="IPR006202">
    <property type="entry name" value="Neur_chan_lig-bd"/>
</dbReference>
<evidence type="ECO:0000256" key="4">
    <source>
        <dbReference type="ARBA" id="ARBA00023018"/>
    </source>
</evidence>
<comment type="subcellular location">
    <subcellularLocation>
        <location evidence="10">Synaptic cell membrane</location>
        <topology evidence="10">Multi-pass membrane protein</topology>
    </subcellularLocation>
</comment>
<dbReference type="PANTHER" id="PTHR18945">
    <property type="entry name" value="NEUROTRANSMITTER GATED ION CHANNEL"/>
    <property type="match status" value="1"/>
</dbReference>
<evidence type="ECO:0000256" key="7">
    <source>
        <dbReference type="ARBA" id="ARBA00023170"/>
    </source>
</evidence>
<dbReference type="EMBL" id="JBJKFK010000892">
    <property type="protein sequence ID" value="KAL3314842.1"/>
    <property type="molecule type" value="Genomic_DNA"/>
</dbReference>
<evidence type="ECO:0000313" key="15">
    <source>
        <dbReference type="Proteomes" id="UP001626550"/>
    </source>
</evidence>
<protein>
    <submittedName>
        <fullName evidence="14">Neuronal acetylcholine receptor subunit alpha-3</fullName>
    </submittedName>
</protein>
<dbReference type="Gene3D" id="2.70.170.10">
    <property type="entry name" value="Neurotransmitter-gated ion-channel ligand-binding domain"/>
    <property type="match status" value="1"/>
</dbReference>
<dbReference type="Pfam" id="PF02931">
    <property type="entry name" value="Neur_chan_LBD"/>
    <property type="match status" value="1"/>
</dbReference>
<gene>
    <name evidence="14" type="primary">CHRNA3_2</name>
    <name evidence="14" type="ORF">Ciccas_006532</name>
</gene>
<dbReference type="CDD" id="cd18997">
    <property type="entry name" value="LGIC_ECD_nAChR"/>
    <property type="match status" value="1"/>
</dbReference>
<evidence type="ECO:0000256" key="9">
    <source>
        <dbReference type="ARBA" id="ARBA00023303"/>
    </source>
</evidence>
<keyword evidence="5 11" id="KW-0406">Ion transport</keyword>
<comment type="caution">
    <text evidence="14">The sequence shown here is derived from an EMBL/GenBank/DDBJ whole genome shotgun (WGS) entry which is preliminary data.</text>
</comment>